<proteinExistence type="predicted"/>
<dbReference type="AlphaFoldDB" id="A0A6M5YKQ7"/>
<gene>
    <name evidence="1" type="ORF">FTUN_1673</name>
</gene>
<sequence length="183" mass="20169">MTPQNRLRISIAAGRYLDALERDDQAAMDALWDAAAQDPDLLTAFRDIHAGLVEEQQHEALSRTTNRVTAAVAEHLTSAVVRRPSSGPMTVADVAEELFRRTPDRLSAAAHELNERLRSARDPLPADMGLSDLVAWAEARYGAAPAVYWKAFREAAIRLEIQQASEVEYQLAARRAPKPGEGK</sequence>
<accession>A0A6M5YKQ7</accession>
<dbReference type="Proteomes" id="UP000503447">
    <property type="component" value="Chromosome"/>
</dbReference>
<keyword evidence="2" id="KW-1185">Reference proteome</keyword>
<dbReference type="RefSeq" id="WP_171470214.1">
    <property type="nucleotide sequence ID" value="NZ_CP053452.2"/>
</dbReference>
<evidence type="ECO:0000313" key="1">
    <source>
        <dbReference type="EMBL" id="QJW94154.1"/>
    </source>
</evidence>
<organism evidence="1 2">
    <name type="scientific">Frigoriglobus tundricola</name>
    <dbReference type="NCBI Taxonomy" id="2774151"/>
    <lineage>
        <taxon>Bacteria</taxon>
        <taxon>Pseudomonadati</taxon>
        <taxon>Planctomycetota</taxon>
        <taxon>Planctomycetia</taxon>
        <taxon>Gemmatales</taxon>
        <taxon>Gemmataceae</taxon>
        <taxon>Frigoriglobus</taxon>
    </lineage>
</organism>
<protein>
    <submittedName>
        <fullName evidence="1">Uncharacterized protein</fullName>
    </submittedName>
</protein>
<name>A0A6M5YKQ7_9BACT</name>
<evidence type="ECO:0000313" key="2">
    <source>
        <dbReference type="Proteomes" id="UP000503447"/>
    </source>
</evidence>
<dbReference type="EMBL" id="CP053452">
    <property type="protein sequence ID" value="QJW94154.1"/>
    <property type="molecule type" value="Genomic_DNA"/>
</dbReference>
<reference evidence="2" key="1">
    <citation type="submission" date="2020-05" db="EMBL/GenBank/DDBJ databases">
        <title>Frigoriglobus tundricola gen. nov., sp. nov., a psychrotolerant cellulolytic planctomycete of the family Gemmataceae with two divergent copies of 16S rRNA gene.</title>
        <authorList>
            <person name="Kulichevskaya I.S."/>
            <person name="Ivanova A.A."/>
            <person name="Naumoff D.G."/>
            <person name="Beletsky A.V."/>
            <person name="Rijpstra W.I.C."/>
            <person name="Sinninghe Damste J.S."/>
            <person name="Mardanov A.V."/>
            <person name="Ravin N.V."/>
            <person name="Dedysh S.N."/>
        </authorList>
    </citation>
    <scope>NUCLEOTIDE SEQUENCE [LARGE SCALE GENOMIC DNA]</scope>
    <source>
        <strain evidence="2">PL17</strain>
    </source>
</reference>
<dbReference type="KEGG" id="ftj:FTUN_1673"/>